<protein>
    <submittedName>
        <fullName evidence="1">Uncharacterized protein</fullName>
    </submittedName>
</protein>
<dbReference type="AlphaFoldDB" id="A0ABD0TWW7"/>
<name>A0ABD0TWW7_DENTH</name>
<comment type="caution">
    <text evidence="1">The sequence shown here is derived from an EMBL/GenBank/DDBJ whole genome shotgun (WGS) entry which is preliminary data.</text>
</comment>
<dbReference type="EMBL" id="JANQDX010000019">
    <property type="protein sequence ID" value="KAL0904153.1"/>
    <property type="molecule type" value="Genomic_DNA"/>
</dbReference>
<sequence>MRERGGRRRRKGSARAWLRRLFSGEDLRQTEEEDERSRKVAIVEVRAGSRRLFAGSLYC</sequence>
<organism evidence="1 2">
    <name type="scientific">Dendrobium thyrsiflorum</name>
    <name type="common">Pinecone-like raceme dendrobium</name>
    <name type="synonym">Orchid</name>
    <dbReference type="NCBI Taxonomy" id="117978"/>
    <lineage>
        <taxon>Eukaryota</taxon>
        <taxon>Viridiplantae</taxon>
        <taxon>Streptophyta</taxon>
        <taxon>Embryophyta</taxon>
        <taxon>Tracheophyta</taxon>
        <taxon>Spermatophyta</taxon>
        <taxon>Magnoliopsida</taxon>
        <taxon>Liliopsida</taxon>
        <taxon>Asparagales</taxon>
        <taxon>Orchidaceae</taxon>
        <taxon>Epidendroideae</taxon>
        <taxon>Malaxideae</taxon>
        <taxon>Dendrobiinae</taxon>
        <taxon>Dendrobium</taxon>
    </lineage>
</organism>
<gene>
    <name evidence="1" type="ORF">M5K25_026227</name>
</gene>
<keyword evidence="2" id="KW-1185">Reference proteome</keyword>
<evidence type="ECO:0000313" key="1">
    <source>
        <dbReference type="EMBL" id="KAL0904153.1"/>
    </source>
</evidence>
<dbReference type="Proteomes" id="UP001552299">
    <property type="component" value="Unassembled WGS sequence"/>
</dbReference>
<reference evidence="1 2" key="1">
    <citation type="journal article" date="2024" name="Plant Biotechnol. J.">
        <title>Dendrobium thyrsiflorum genome and its molecular insights into genes involved in important horticultural traits.</title>
        <authorList>
            <person name="Chen B."/>
            <person name="Wang J.Y."/>
            <person name="Zheng P.J."/>
            <person name="Li K.L."/>
            <person name="Liang Y.M."/>
            <person name="Chen X.F."/>
            <person name="Zhang C."/>
            <person name="Zhao X."/>
            <person name="He X."/>
            <person name="Zhang G.Q."/>
            <person name="Liu Z.J."/>
            <person name="Xu Q."/>
        </authorList>
    </citation>
    <scope>NUCLEOTIDE SEQUENCE [LARGE SCALE GENOMIC DNA]</scope>
    <source>
        <strain evidence="1">GZMU011</strain>
    </source>
</reference>
<evidence type="ECO:0000313" key="2">
    <source>
        <dbReference type="Proteomes" id="UP001552299"/>
    </source>
</evidence>
<accession>A0ABD0TWW7</accession>
<proteinExistence type="predicted"/>